<dbReference type="Proteomes" id="UP001521116">
    <property type="component" value="Unassembled WGS sequence"/>
</dbReference>
<dbReference type="InterPro" id="IPR036663">
    <property type="entry name" value="Fumarylacetoacetase_C_sf"/>
</dbReference>
<dbReference type="PANTHER" id="PTHR11820">
    <property type="entry name" value="ACYLPYRUVASE"/>
    <property type="match status" value="1"/>
</dbReference>
<evidence type="ECO:0000313" key="5">
    <source>
        <dbReference type="Proteomes" id="UP001521116"/>
    </source>
</evidence>
<accession>A0ABR3TD99</accession>
<evidence type="ECO:0000256" key="2">
    <source>
        <dbReference type="ARBA" id="ARBA00022723"/>
    </source>
</evidence>
<dbReference type="SUPFAM" id="SSF56529">
    <property type="entry name" value="FAH"/>
    <property type="match status" value="1"/>
</dbReference>
<dbReference type="PANTHER" id="PTHR11820:SF100">
    <property type="entry name" value="FUMARYLACETOACETATE HYDROLASE FAMILY PROTEIN (AFU_ORTHOLOGUE AFUA_4G01490)"/>
    <property type="match status" value="1"/>
</dbReference>
<evidence type="ECO:0000256" key="1">
    <source>
        <dbReference type="ARBA" id="ARBA00010211"/>
    </source>
</evidence>
<comment type="caution">
    <text evidence="4">The sequence shown here is derived from an EMBL/GenBank/DDBJ whole genome shotgun (WGS) entry which is preliminary data.</text>
</comment>
<protein>
    <recommendedName>
        <fullName evidence="3">Fumarylacetoacetase-like C-terminal domain-containing protein</fullName>
    </recommendedName>
</protein>
<reference evidence="4 5" key="1">
    <citation type="submission" date="2024-02" db="EMBL/GenBank/DDBJ databases">
        <title>De novo assembly and annotation of 12 fungi associated with fruit tree decline syndrome in Ontario, Canada.</title>
        <authorList>
            <person name="Sulman M."/>
            <person name="Ellouze W."/>
            <person name="Ilyukhin E."/>
        </authorList>
    </citation>
    <scope>NUCLEOTIDE SEQUENCE [LARGE SCALE GENOMIC DNA]</scope>
    <source>
        <strain evidence="4 5">M1-105</strain>
    </source>
</reference>
<proteinExistence type="inferred from homology"/>
<gene>
    <name evidence="4" type="ORF">SLS56_000625</name>
</gene>
<keyword evidence="5" id="KW-1185">Reference proteome</keyword>
<dbReference type="Pfam" id="PF01557">
    <property type="entry name" value="FAA_hydrolase"/>
    <property type="match status" value="1"/>
</dbReference>
<sequence length="278" mass="30076">MSFTNLIRFRDEHGKVLYGDVPESSLNNLVGASVTVLTGDPFEGGLSPTSEKATVKEILSPLDRTPLFLCVGLNYLAHIIETKNEVPPSPVLFLKPAGPYDDIDIPPHAHLMDYEARLPPAGELCFIISKDGKNIPAAAADDHILGYTAGNDLSSRHWQRAPRAGGQYCYAKGFDGFAPIGPTVRAARAADPAVLELVTRVNGEERQRTSTADLVFGPRQIVEHLSKGCTLRRGTVVMTGTPSGIASRRRPEPWLKRGDVVRVEVSGVGAIENRLVGF</sequence>
<feature type="domain" description="Fumarylacetoacetase-like C-terminal" evidence="3">
    <location>
        <begin position="69"/>
        <end position="276"/>
    </location>
</feature>
<dbReference type="EMBL" id="JAJVDC020000003">
    <property type="protein sequence ID" value="KAL1637487.1"/>
    <property type="molecule type" value="Genomic_DNA"/>
</dbReference>
<name>A0ABR3TD99_9PEZI</name>
<dbReference type="InterPro" id="IPR011234">
    <property type="entry name" value="Fumarylacetoacetase-like_C"/>
</dbReference>
<evidence type="ECO:0000313" key="4">
    <source>
        <dbReference type="EMBL" id="KAL1637487.1"/>
    </source>
</evidence>
<comment type="similarity">
    <text evidence="1">Belongs to the FAH family.</text>
</comment>
<dbReference type="Gene3D" id="3.90.850.10">
    <property type="entry name" value="Fumarylacetoacetase-like, C-terminal domain"/>
    <property type="match status" value="1"/>
</dbReference>
<keyword evidence="2" id="KW-0479">Metal-binding</keyword>
<organism evidence="4 5">
    <name type="scientific">Neofusicoccum ribis</name>
    <dbReference type="NCBI Taxonomy" id="45134"/>
    <lineage>
        <taxon>Eukaryota</taxon>
        <taxon>Fungi</taxon>
        <taxon>Dikarya</taxon>
        <taxon>Ascomycota</taxon>
        <taxon>Pezizomycotina</taxon>
        <taxon>Dothideomycetes</taxon>
        <taxon>Dothideomycetes incertae sedis</taxon>
        <taxon>Botryosphaeriales</taxon>
        <taxon>Botryosphaeriaceae</taxon>
        <taxon>Neofusicoccum</taxon>
    </lineage>
</organism>
<evidence type="ECO:0000259" key="3">
    <source>
        <dbReference type="Pfam" id="PF01557"/>
    </source>
</evidence>